<evidence type="ECO:0000256" key="11">
    <source>
        <dbReference type="ARBA" id="ARBA00023141"/>
    </source>
</evidence>
<comment type="cofactor">
    <cofactor evidence="1 15">
        <name>Mg(2+)</name>
        <dbReference type="ChEBI" id="CHEBI:18420"/>
    </cofactor>
</comment>
<evidence type="ECO:0000256" key="9">
    <source>
        <dbReference type="ARBA" id="ARBA00022822"/>
    </source>
</evidence>
<dbReference type="InterPro" id="IPR006805">
    <property type="entry name" value="Anth_synth_I_N"/>
</dbReference>
<keyword evidence="9 15" id="KW-0822">Tryptophan biosynthesis</keyword>
<dbReference type="Gene3D" id="3.60.120.10">
    <property type="entry name" value="Anthranilate synthase"/>
    <property type="match status" value="1"/>
</dbReference>
<evidence type="ECO:0000256" key="6">
    <source>
        <dbReference type="ARBA" id="ARBA00020653"/>
    </source>
</evidence>
<feature type="domain" description="Chorismate-utilising enzyme C-terminal" evidence="16">
    <location>
        <begin position="283"/>
        <end position="536"/>
    </location>
</feature>
<dbReference type="PANTHER" id="PTHR11236:SF48">
    <property type="entry name" value="ISOCHORISMATE SYNTHASE MENF"/>
    <property type="match status" value="1"/>
</dbReference>
<proteinExistence type="inferred from homology"/>
<reference evidence="18 19" key="1">
    <citation type="submission" date="2018-04" db="EMBL/GenBank/DDBJ databases">
        <title>Genomic Encyclopedia of Archaeal and Bacterial Type Strains, Phase II (KMG-II): from individual species to whole genera.</title>
        <authorList>
            <person name="Goeker M."/>
        </authorList>
    </citation>
    <scope>NUCLEOTIDE SEQUENCE [LARGE SCALE GENOMIC DNA]</scope>
    <source>
        <strain evidence="18 19">DSM 45787</strain>
    </source>
</reference>
<dbReference type="AlphaFoldDB" id="A0A2T6BV08"/>
<dbReference type="InterPro" id="IPR005256">
    <property type="entry name" value="Anth_synth_I_PabB"/>
</dbReference>
<evidence type="ECO:0000256" key="5">
    <source>
        <dbReference type="ARBA" id="ARBA00012266"/>
    </source>
</evidence>
<gene>
    <name evidence="15" type="primary">trpE</name>
    <name evidence="18" type="ORF">C8P63_11053</name>
</gene>
<dbReference type="EC" id="4.1.3.27" evidence="5 15"/>
<evidence type="ECO:0000256" key="7">
    <source>
        <dbReference type="ARBA" id="ARBA00022605"/>
    </source>
</evidence>
<dbReference type="UniPathway" id="UPA00035">
    <property type="reaction ID" value="UER00040"/>
</dbReference>
<protein>
    <recommendedName>
        <fullName evidence="6 15">Anthranilate synthase component 1</fullName>
        <ecNumber evidence="5 15">4.1.3.27</ecNumber>
    </recommendedName>
</protein>
<organism evidence="18 19">
    <name type="scientific">Melghirimyces profundicolus</name>
    <dbReference type="NCBI Taxonomy" id="1242148"/>
    <lineage>
        <taxon>Bacteria</taxon>
        <taxon>Bacillati</taxon>
        <taxon>Bacillota</taxon>
        <taxon>Bacilli</taxon>
        <taxon>Bacillales</taxon>
        <taxon>Thermoactinomycetaceae</taxon>
        <taxon>Melghirimyces</taxon>
    </lineage>
</organism>
<evidence type="ECO:0000256" key="10">
    <source>
        <dbReference type="ARBA" id="ARBA00022842"/>
    </source>
</evidence>
<dbReference type="GO" id="GO:0004049">
    <property type="term" value="F:anthranilate synthase activity"/>
    <property type="evidence" value="ECO:0007669"/>
    <property type="project" value="UniProtKB-EC"/>
</dbReference>
<evidence type="ECO:0000313" key="18">
    <source>
        <dbReference type="EMBL" id="PTX59908.1"/>
    </source>
</evidence>
<comment type="caution">
    <text evidence="18">The sequence shown here is derived from an EMBL/GenBank/DDBJ whole genome shotgun (WGS) entry which is preliminary data.</text>
</comment>
<dbReference type="NCBIfam" id="TIGR00564">
    <property type="entry name" value="trpE_most"/>
    <property type="match status" value="1"/>
</dbReference>
<evidence type="ECO:0000259" key="17">
    <source>
        <dbReference type="Pfam" id="PF04715"/>
    </source>
</evidence>
<accession>A0A2T6BV08</accession>
<keyword evidence="12 15" id="KW-0456">Lyase</keyword>
<evidence type="ECO:0000313" key="19">
    <source>
        <dbReference type="Proteomes" id="UP000244240"/>
    </source>
</evidence>
<comment type="pathway">
    <text evidence="2 15">Amino-acid biosynthesis; L-tryptophan biosynthesis; L-tryptophan from chorismate: step 1/5.</text>
</comment>
<evidence type="ECO:0000256" key="1">
    <source>
        <dbReference type="ARBA" id="ARBA00001946"/>
    </source>
</evidence>
<dbReference type="Pfam" id="PF00425">
    <property type="entry name" value="Chorismate_bind"/>
    <property type="match status" value="1"/>
</dbReference>
<evidence type="ECO:0000256" key="12">
    <source>
        <dbReference type="ARBA" id="ARBA00023239"/>
    </source>
</evidence>
<name>A0A2T6BV08_9BACL</name>
<evidence type="ECO:0000259" key="16">
    <source>
        <dbReference type="Pfam" id="PF00425"/>
    </source>
</evidence>
<dbReference type="InterPro" id="IPR005801">
    <property type="entry name" value="ADC_synthase"/>
</dbReference>
<dbReference type="GO" id="GO:0000162">
    <property type="term" value="P:L-tryptophan biosynthetic process"/>
    <property type="evidence" value="ECO:0007669"/>
    <property type="project" value="UniProtKB-UniPathway"/>
</dbReference>
<dbReference type="PANTHER" id="PTHR11236">
    <property type="entry name" value="AMINOBENZOATE/ANTHRANILATE SYNTHASE"/>
    <property type="match status" value="1"/>
</dbReference>
<dbReference type="GO" id="GO:0046872">
    <property type="term" value="F:metal ion binding"/>
    <property type="evidence" value="ECO:0007669"/>
    <property type="project" value="UniProtKB-KW"/>
</dbReference>
<keyword evidence="10 15" id="KW-0460">Magnesium</keyword>
<sequence>MSGDSRAEESGVGIVRMIRPKPLCFGLFYFPRMPSSVAVSRLRRESPEEGELVYTPPFDEVREYARHYTTIPIMKTLFADTETPIRLYQRLKKKSGAFLLESAERRGRWGRYSFIGTDPFLIFRCTGNRAEIMERGGIRTFHTENPFDTLEGLLAEYRSPRYDGAPPFLGGAVGYVGFDAVTHLEPTVPRGGSPYSRDLHLMFCDRLAVVDHLKQEWMLVANLHVPPGTGEEDLSRAYEAVLRELDRWTEELLTGEPSPAVFPPVHSDEGEADFDRAVPNMTKEGYLNRVKQAKEHIARGDVFQIVPSQRWEWKEPPSPLEVYRVLRVMNPSPYMYCLSMGDEEVVGASPELLVRVDDGEIETRPIAGTRPRGKNAREDAELGEELLADEKERAEHVMLLDLGRNDLGRVSRYGTVRVTEEMEVEHYSHVMHLVSHVKGQLAKGISPLKGFTSCFPAGTVSGAPKVRAMQLLSGLEPESRGIYAGAIGYFSFTGNLDTCITIRTIHFREGSAWIQAGGGVVADSDPEREYEESRNKARGLIRALTLAERMFSPVLR</sequence>
<dbReference type="PRINTS" id="PR00095">
    <property type="entry name" value="ANTSNTHASEI"/>
</dbReference>
<evidence type="ECO:0000256" key="2">
    <source>
        <dbReference type="ARBA" id="ARBA00004873"/>
    </source>
</evidence>
<evidence type="ECO:0000256" key="3">
    <source>
        <dbReference type="ARBA" id="ARBA00009562"/>
    </source>
</evidence>
<dbReference type="Pfam" id="PF04715">
    <property type="entry name" value="Anth_synt_I_N"/>
    <property type="match status" value="1"/>
</dbReference>
<comment type="catalytic activity">
    <reaction evidence="14 15">
        <text>chorismate + L-glutamine = anthranilate + pyruvate + L-glutamate + H(+)</text>
        <dbReference type="Rhea" id="RHEA:21732"/>
        <dbReference type="ChEBI" id="CHEBI:15361"/>
        <dbReference type="ChEBI" id="CHEBI:15378"/>
        <dbReference type="ChEBI" id="CHEBI:16567"/>
        <dbReference type="ChEBI" id="CHEBI:29748"/>
        <dbReference type="ChEBI" id="CHEBI:29985"/>
        <dbReference type="ChEBI" id="CHEBI:58359"/>
        <dbReference type="EC" id="4.1.3.27"/>
    </reaction>
</comment>
<evidence type="ECO:0000256" key="15">
    <source>
        <dbReference type="RuleBase" id="RU364045"/>
    </source>
</evidence>
<dbReference type="EMBL" id="QBKR01000010">
    <property type="protein sequence ID" value="PTX59908.1"/>
    <property type="molecule type" value="Genomic_DNA"/>
</dbReference>
<evidence type="ECO:0000256" key="14">
    <source>
        <dbReference type="ARBA" id="ARBA00047683"/>
    </source>
</evidence>
<evidence type="ECO:0000256" key="8">
    <source>
        <dbReference type="ARBA" id="ARBA00022723"/>
    </source>
</evidence>
<comment type="subunit">
    <text evidence="4 15">Heterotetramer consisting of two non-identical subunits: a beta subunit (TrpG) and a large alpha subunit (TrpE).</text>
</comment>
<feature type="domain" description="Anthranilate synthase component I N-terminal" evidence="17">
    <location>
        <begin position="80"/>
        <end position="218"/>
    </location>
</feature>
<keyword evidence="19" id="KW-1185">Reference proteome</keyword>
<dbReference type="InterPro" id="IPR019999">
    <property type="entry name" value="Anth_synth_I-like"/>
</dbReference>
<dbReference type="InterPro" id="IPR015890">
    <property type="entry name" value="Chorismate_C"/>
</dbReference>
<keyword evidence="8 15" id="KW-0479">Metal-binding</keyword>
<comment type="function">
    <text evidence="13 15">Part of a heterotetrameric complex that catalyzes the two-step biosynthesis of anthranilate, an intermediate in the biosynthesis of L-tryptophan. In the first step, the glutamine-binding beta subunit (TrpG) of anthranilate synthase (AS) provides the glutamine amidotransferase activity which generates ammonia as a substrate that, along with chorismate, is used in the second step, catalyzed by the large alpha subunit of AS (TrpE) to produce anthranilate. In the absence of TrpG, TrpE can synthesize anthranilate directly from chorismate and high concentrations of ammonia.</text>
</comment>
<evidence type="ECO:0000256" key="4">
    <source>
        <dbReference type="ARBA" id="ARBA00011575"/>
    </source>
</evidence>
<dbReference type="SUPFAM" id="SSF56322">
    <property type="entry name" value="ADC synthase"/>
    <property type="match status" value="1"/>
</dbReference>
<keyword evidence="11 15" id="KW-0057">Aromatic amino acid biosynthesis</keyword>
<evidence type="ECO:0000256" key="13">
    <source>
        <dbReference type="ARBA" id="ARBA00025634"/>
    </source>
</evidence>
<keyword evidence="7 15" id="KW-0028">Amino-acid biosynthesis</keyword>
<dbReference type="Proteomes" id="UP000244240">
    <property type="component" value="Unassembled WGS sequence"/>
</dbReference>
<comment type="similarity">
    <text evidence="3 15">Belongs to the anthranilate synthase component I family.</text>
</comment>